<dbReference type="InterPro" id="IPR020845">
    <property type="entry name" value="AMP-binding_CS"/>
</dbReference>
<evidence type="ECO:0000313" key="11">
    <source>
        <dbReference type="Proteomes" id="UP001152523"/>
    </source>
</evidence>
<dbReference type="SUPFAM" id="SSF56801">
    <property type="entry name" value="Acetyl-CoA synthetase-like"/>
    <property type="match status" value="1"/>
</dbReference>
<feature type="transmembrane region" description="Helical" evidence="7">
    <location>
        <begin position="231"/>
        <end position="257"/>
    </location>
</feature>
<keyword evidence="11" id="KW-1185">Reference proteome</keyword>
<dbReference type="EMBL" id="CAMAPF010000106">
    <property type="protein sequence ID" value="CAH9099463.1"/>
    <property type="molecule type" value="Genomic_DNA"/>
</dbReference>
<feature type="domain" description="AMP-dependent synthetase/ligase" evidence="8">
    <location>
        <begin position="41"/>
        <end position="410"/>
    </location>
</feature>
<dbReference type="GO" id="GO:0009698">
    <property type="term" value="P:phenylpropanoid metabolic process"/>
    <property type="evidence" value="ECO:0007669"/>
    <property type="project" value="UniProtKB-KW"/>
</dbReference>
<dbReference type="InterPro" id="IPR042099">
    <property type="entry name" value="ANL_N_sf"/>
</dbReference>
<keyword evidence="7" id="KW-1133">Transmembrane helix</keyword>
<dbReference type="CDD" id="cd05904">
    <property type="entry name" value="4CL"/>
    <property type="match status" value="1"/>
</dbReference>
<dbReference type="GO" id="GO:0106286">
    <property type="term" value="F:(E)-caffeate-CoA ligase activity"/>
    <property type="evidence" value="ECO:0007669"/>
    <property type="project" value="UniProtKB-ARBA"/>
</dbReference>
<dbReference type="AlphaFoldDB" id="A0AAV0DGZ8"/>
<dbReference type="GO" id="GO:0005524">
    <property type="term" value="F:ATP binding"/>
    <property type="evidence" value="ECO:0007669"/>
    <property type="project" value="UniProtKB-KW"/>
</dbReference>
<dbReference type="FunFam" id="3.40.50.12780:FF:000003">
    <property type="entry name" value="Long-chain-fatty-acid--CoA ligase FadD"/>
    <property type="match status" value="1"/>
</dbReference>
<evidence type="ECO:0000256" key="6">
    <source>
        <dbReference type="ARBA" id="ARBA00023051"/>
    </source>
</evidence>
<keyword evidence="4" id="KW-0547">Nucleotide-binding</keyword>
<dbReference type="PANTHER" id="PTHR24096">
    <property type="entry name" value="LONG-CHAIN-FATTY-ACID--COA LIGASE"/>
    <property type="match status" value="1"/>
</dbReference>
<dbReference type="Proteomes" id="UP001152523">
    <property type="component" value="Unassembled WGS sequence"/>
</dbReference>
<keyword evidence="7" id="KW-0812">Transmembrane</keyword>
<dbReference type="InterPro" id="IPR000873">
    <property type="entry name" value="AMP-dep_synth/lig_dom"/>
</dbReference>
<evidence type="ECO:0000259" key="9">
    <source>
        <dbReference type="Pfam" id="PF13193"/>
    </source>
</evidence>
<accession>A0AAV0DGZ8</accession>
<name>A0AAV0DGZ8_9ASTE</name>
<evidence type="ECO:0000256" key="2">
    <source>
        <dbReference type="ARBA" id="ARBA00006432"/>
    </source>
</evidence>
<evidence type="ECO:0000256" key="4">
    <source>
        <dbReference type="ARBA" id="ARBA00022741"/>
    </source>
</evidence>
<keyword evidence="6" id="KW-0587">Phenylpropanoid metabolism</keyword>
<dbReference type="PANTHER" id="PTHR24096:SF389">
    <property type="entry name" value="4-COUMARATE--COA LIGASE-LIKE 1"/>
    <property type="match status" value="1"/>
</dbReference>
<dbReference type="Pfam" id="PF13193">
    <property type="entry name" value="AMP-binding_C"/>
    <property type="match status" value="1"/>
</dbReference>
<dbReference type="Pfam" id="PF00501">
    <property type="entry name" value="AMP-binding"/>
    <property type="match status" value="1"/>
</dbReference>
<comment type="similarity">
    <text evidence="2">Belongs to the ATP-dependent AMP-binding enzyme family.</text>
</comment>
<gene>
    <name evidence="10" type="ORF">CEPIT_LOCUS14961</name>
</gene>
<comment type="pathway">
    <text evidence="1">Phytoalexin biosynthesis; 3,4',5-trihydroxystilbene biosynthesis; 3,4',5-trihydroxystilbene from trans-4-coumarate: step 1/2.</text>
</comment>
<organism evidence="10 11">
    <name type="scientific">Cuscuta epithymum</name>
    <dbReference type="NCBI Taxonomy" id="186058"/>
    <lineage>
        <taxon>Eukaryota</taxon>
        <taxon>Viridiplantae</taxon>
        <taxon>Streptophyta</taxon>
        <taxon>Embryophyta</taxon>
        <taxon>Tracheophyta</taxon>
        <taxon>Spermatophyta</taxon>
        <taxon>Magnoliopsida</taxon>
        <taxon>eudicotyledons</taxon>
        <taxon>Gunneridae</taxon>
        <taxon>Pentapetalae</taxon>
        <taxon>asterids</taxon>
        <taxon>lamiids</taxon>
        <taxon>Solanales</taxon>
        <taxon>Convolvulaceae</taxon>
        <taxon>Cuscuteae</taxon>
        <taxon>Cuscuta</taxon>
        <taxon>Cuscuta subgen. Cuscuta</taxon>
    </lineage>
</organism>
<dbReference type="GO" id="GO:0004467">
    <property type="term" value="F:long-chain fatty acid-CoA ligase activity"/>
    <property type="evidence" value="ECO:0007669"/>
    <property type="project" value="TreeGrafter"/>
</dbReference>
<keyword evidence="7" id="KW-0472">Membrane</keyword>
<dbReference type="InterPro" id="IPR045851">
    <property type="entry name" value="AMP-bd_C_sf"/>
</dbReference>
<dbReference type="Gene3D" id="3.30.300.30">
    <property type="match status" value="1"/>
</dbReference>
<keyword evidence="5" id="KW-0067">ATP-binding</keyword>
<proteinExistence type="inferred from homology"/>
<feature type="domain" description="AMP-binding enzyme C-terminal" evidence="9">
    <location>
        <begin position="461"/>
        <end position="536"/>
    </location>
</feature>
<evidence type="ECO:0000256" key="3">
    <source>
        <dbReference type="ARBA" id="ARBA00022598"/>
    </source>
</evidence>
<dbReference type="Gene3D" id="3.40.50.12780">
    <property type="entry name" value="N-terminal domain of ligase-like"/>
    <property type="match status" value="1"/>
</dbReference>
<evidence type="ECO:0000259" key="8">
    <source>
        <dbReference type="Pfam" id="PF00501"/>
    </source>
</evidence>
<dbReference type="FunFam" id="3.30.300.30:FF:000007">
    <property type="entry name" value="4-coumarate--CoA ligase 2"/>
    <property type="match status" value="1"/>
</dbReference>
<evidence type="ECO:0000256" key="1">
    <source>
        <dbReference type="ARBA" id="ARBA00004930"/>
    </source>
</evidence>
<evidence type="ECO:0008006" key="12">
    <source>
        <dbReference type="Google" id="ProtNLM"/>
    </source>
</evidence>
<sequence>MGSDIGQETMVKPKEDHIFRSKYPPVQVPDDMTLPDFVLHNVELYTDKVAFVDAATRKAYTYGQVAKDIQRFAKALRSLGLRKGRVVVVALPNVAEYAIIALGIMAAGGVLSGANPASHASELKKQVEMADSKLIVTDASTYPKVKDLGIPVILVDEEHIQGTIKWVELLEAADRASNDLTLSEDEVVKQSDLCALPFSSGTTGVSKGVMLTHRNLVANLCSSLFSVGPDIIGNVVILGLIPFFHIYGLVGICCATMRNKGRVVVMRRYELRAFLGALINHEVNFAPIVPPIILGLVKNPVVDEFDLSKLKLKSIMTAAAPLAPEILNEFQRKFPEVEVQEAYGMTEHSCITLTHGDPKLGHGIAKKNSVGFILPNLEVKFIDPESGLSLPRNTPGELCVRSQCVMKGYYNNEHETALTIDKDSWLHTGDIGYIDDDGDIFIVDRIKELIKFKGFQVAPAELEATLLSHPSVEDAAVVGLPDEEAGEVPAACVVLSPGAKDTEEDIMNYIASCVAHYKRVRVMQFVDSIPKSPSGKIMRRLIKDQVVENLTRGSNDVRFKQA</sequence>
<evidence type="ECO:0000256" key="7">
    <source>
        <dbReference type="SAM" id="Phobius"/>
    </source>
</evidence>
<reference evidence="10" key="1">
    <citation type="submission" date="2022-07" db="EMBL/GenBank/DDBJ databases">
        <authorList>
            <person name="Macas J."/>
            <person name="Novak P."/>
            <person name="Neumann P."/>
        </authorList>
    </citation>
    <scope>NUCLEOTIDE SEQUENCE</scope>
</reference>
<dbReference type="InterPro" id="IPR025110">
    <property type="entry name" value="AMP-bd_C"/>
</dbReference>
<protein>
    <recommendedName>
        <fullName evidence="12">4-coumarate--CoA ligase</fullName>
    </recommendedName>
</protein>
<evidence type="ECO:0000256" key="5">
    <source>
        <dbReference type="ARBA" id="ARBA00022840"/>
    </source>
</evidence>
<dbReference type="GO" id="GO:0046949">
    <property type="term" value="P:fatty-acyl-CoA biosynthetic process"/>
    <property type="evidence" value="ECO:0007669"/>
    <property type="project" value="TreeGrafter"/>
</dbReference>
<dbReference type="GO" id="GO:0050563">
    <property type="term" value="F:trans-feruloyl-CoA synthase activity"/>
    <property type="evidence" value="ECO:0007669"/>
    <property type="project" value="UniProtKB-ARBA"/>
</dbReference>
<dbReference type="PROSITE" id="PS00455">
    <property type="entry name" value="AMP_BINDING"/>
    <property type="match status" value="1"/>
</dbReference>
<keyword evidence="3" id="KW-0436">Ligase</keyword>
<comment type="caution">
    <text evidence="10">The sequence shown here is derived from an EMBL/GenBank/DDBJ whole genome shotgun (WGS) entry which is preliminary data.</text>
</comment>
<evidence type="ECO:0000313" key="10">
    <source>
        <dbReference type="EMBL" id="CAH9099463.1"/>
    </source>
</evidence>